<proteinExistence type="predicted"/>
<dbReference type="EMBL" id="CP053452">
    <property type="protein sequence ID" value="QJW96287.1"/>
    <property type="molecule type" value="Genomic_DNA"/>
</dbReference>
<evidence type="ECO:0000313" key="1">
    <source>
        <dbReference type="EMBL" id="QJW96287.1"/>
    </source>
</evidence>
<evidence type="ECO:0000313" key="2">
    <source>
        <dbReference type="Proteomes" id="UP000503447"/>
    </source>
</evidence>
<reference evidence="2" key="1">
    <citation type="submission" date="2020-05" db="EMBL/GenBank/DDBJ databases">
        <title>Frigoriglobus tundricola gen. nov., sp. nov., a psychrotolerant cellulolytic planctomycete of the family Gemmataceae with two divergent copies of 16S rRNA gene.</title>
        <authorList>
            <person name="Kulichevskaya I.S."/>
            <person name="Ivanova A.A."/>
            <person name="Naumoff D.G."/>
            <person name="Beletsky A.V."/>
            <person name="Rijpstra W.I.C."/>
            <person name="Sinninghe Damste J.S."/>
            <person name="Mardanov A.V."/>
            <person name="Ravin N.V."/>
            <person name="Dedysh S.N."/>
        </authorList>
    </citation>
    <scope>NUCLEOTIDE SEQUENCE [LARGE SCALE GENOMIC DNA]</scope>
    <source>
        <strain evidence="2">PL17</strain>
    </source>
</reference>
<name>A0A6M5YQH0_9BACT</name>
<dbReference type="Proteomes" id="UP000503447">
    <property type="component" value="Chromosome"/>
</dbReference>
<organism evidence="1 2">
    <name type="scientific">Frigoriglobus tundricola</name>
    <dbReference type="NCBI Taxonomy" id="2774151"/>
    <lineage>
        <taxon>Bacteria</taxon>
        <taxon>Pseudomonadati</taxon>
        <taxon>Planctomycetota</taxon>
        <taxon>Planctomycetia</taxon>
        <taxon>Gemmatales</taxon>
        <taxon>Gemmataceae</taxon>
        <taxon>Frigoriglobus</taxon>
    </lineage>
</organism>
<gene>
    <name evidence="1" type="ORF">FTUN_3844</name>
</gene>
<accession>A0A6M5YQH0</accession>
<dbReference type="AlphaFoldDB" id="A0A6M5YQH0"/>
<protein>
    <submittedName>
        <fullName evidence="1">Uncharacterized protein</fullName>
    </submittedName>
</protein>
<sequence>MGVIGRNRIEEFWWPRFGPLPLREGAKTKPAVPVPESRGNYVSRIIVQRDCVLFATRL</sequence>
<dbReference type="KEGG" id="ftj:FTUN_3844"/>
<keyword evidence="2" id="KW-1185">Reference proteome</keyword>